<dbReference type="Proteomes" id="UP000662200">
    <property type="component" value="Unassembled WGS sequence"/>
</dbReference>
<protein>
    <submittedName>
        <fullName evidence="1">Uncharacterized protein</fullName>
    </submittedName>
</protein>
<gene>
    <name evidence="1" type="ORF">GCM10010124_40490</name>
</gene>
<comment type="caution">
    <text evidence="1">The sequence shown here is derived from an EMBL/GenBank/DDBJ whole genome shotgun (WGS) entry which is preliminary data.</text>
</comment>
<reference evidence="1" key="1">
    <citation type="journal article" date="2014" name="Int. J. Syst. Evol. Microbiol.">
        <title>Complete genome sequence of Corynebacterium casei LMG S-19264T (=DSM 44701T), isolated from a smear-ripened cheese.</title>
        <authorList>
            <consortium name="US DOE Joint Genome Institute (JGI-PGF)"/>
            <person name="Walter F."/>
            <person name="Albersmeier A."/>
            <person name="Kalinowski J."/>
            <person name="Ruckert C."/>
        </authorList>
    </citation>
    <scope>NUCLEOTIDE SEQUENCE</scope>
    <source>
        <strain evidence="1">JCM 3091</strain>
    </source>
</reference>
<name>A0A8J3BUD7_9ACTN</name>
<keyword evidence="2" id="KW-1185">Reference proteome</keyword>
<organism evidence="1 2">
    <name type="scientific">Pilimelia terevasa</name>
    <dbReference type="NCBI Taxonomy" id="53372"/>
    <lineage>
        <taxon>Bacteria</taxon>
        <taxon>Bacillati</taxon>
        <taxon>Actinomycetota</taxon>
        <taxon>Actinomycetes</taxon>
        <taxon>Micromonosporales</taxon>
        <taxon>Micromonosporaceae</taxon>
        <taxon>Pilimelia</taxon>
    </lineage>
</organism>
<reference evidence="1" key="2">
    <citation type="submission" date="2020-09" db="EMBL/GenBank/DDBJ databases">
        <authorList>
            <person name="Sun Q."/>
            <person name="Ohkuma M."/>
        </authorList>
    </citation>
    <scope>NUCLEOTIDE SEQUENCE</scope>
    <source>
        <strain evidence="1">JCM 3091</strain>
    </source>
</reference>
<dbReference type="EMBL" id="BMQC01000026">
    <property type="protein sequence ID" value="GGK43609.1"/>
    <property type="molecule type" value="Genomic_DNA"/>
</dbReference>
<dbReference type="AlphaFoldDB" id="A0A8J3BUD7"/>
<accession>A0A8J3BUD7</accession>
<sequence length="177" mass="19460">MSAREDFGCRGRRTVNGLILWCKAIHNREPSVTPRPPPETSQVAGLVGLVRRTAAGDHMAFAELCRTLSDGGVLDVPAMSDTERACLEAAVLVEVWVMARHHDEASADVAAWVRDIAARRVAERHRGVLARAQAGGSDLRRYEVNVLKVPLLDMFLRSRRRNMWPPVNPPHGAGRGA</sequence>
<evidence type="ECO:0000313" key="2">
    <source>
        <dbReference type="Proteomes" id="UP000662200"/>
    </source>
</evidence>
<proteinExistence type="predicted"/>
<evidence type="ECO:0000313" key="1">
    <source>
        <dbReference type="EMBL" id="GGK43609.1"/>
    </source>
</evidence>